<protein>
    <submittedName>
        <fullName evidence="1">Cof-like hydrolase</fullName>
    </submittedName>
</protein>
<dbReference type="Proteomes" id="UP000002939">
    <property type="component" value="Unassembled WGS sequence"/>
</dbReference>
<dbReference type="PANTHER" id="PTHR10000:SF8">
    <property type="entry name" value="HAD SUPERFAMILY HYDROLASE-LIKE, TYPE 3"/>
    <property type="match status" value="1"/>
</dbReference>
<dbReference type="Pfam" id="PF08282">
    <property type="entry name" value="Hydrolase_3"/>
    <property type="match status" value="1"/>
</dbReference>
<dbReference type="RefSeq" id="WP_006703319.1">
    <property type="nucleotide sequence ID" value="NZ_KI391971.1"/>
</dbReference>
<dbReference type="InterPro" id="IPR023214">
    <property type="entry name" value="HAD_sf"/>
</dbReference>
<dbReference type="SFLD" id="SFLDG01144">
    <property type="entry name" value="C2.B.4:_PGP_Like"/>
    <property type="match status" value="1"/>
</dbReference>
<organism evidence="1 2">
    <name type="scientific">Granulicatella elegans ATCC 700633</name>
    <dbReference type="NCBI Taxonomy" id="626369"/>
    <lineage>
        <taxon>Bacteria</taxon>
        <taxon>Bacillati</taxon>
        <taxon>Bacillota</taxon>
        <taxon>Bacilli</taxon>
        <taxon>Lactobacillales</taxon>
        <taxon>Carnobacteriaceae</taxon>
        <taxon>Granulicatella</taxon>
    </lineage>
</organism>
<keyword evidence="2" id="KW-1185">Reference proteome</keyword>
<dbReference type="InterPro" id="IPR036412">
    <property type="entry name" value="HAD-like_sf"/>
</dbReference>
<dbReference type="SUPFAM" id="SSF56784">
    <property type="entry name" value="HAD-like"/>
    <property type="match status" value="1"/>
</dbReference>
<reference evidence="1" key="1">
    <citation type="submission" date="2009-09" db="EMBL/GenBank/DDBJ databases">
        <authorList>
            <consortium name="The Broad Institute Genome Sequencing Platform"/>
            <person name="Ward D."/>
            <person name="Feldgarden M."/>
            <person name="Earl A."/>
            <person name="Young S.K."/>
            <person name="Zeng Q."/>
            <person name="Koehrsen M."/>
            <person name="Alvarado L."/>
            <person name="Berlin A."/>
            <person name="Bochicchio J."/>
            <person name="Borenstein D."/>
            <person name="Chapman S.B."/>
            <person name="Chen Z."/>
            <person name="Engels R."/>
            <person name="Freedman E."/>
            <person name="Gellesch M."/>
            <person name="Goldberg J."/>
            <person name="Griggs A."/>
            <person name="Gujja S."/>
            <person name="Heilman E."/>
            <person name="Heiman D."/>
            <person name="Hepburn T."/>
            <person name="Howarth C."/>
            <person name="Jen D."/>
            <person name="Larson L."/>
            <person name="Lewis B."/>
            <person name="Mehta T."/>
            <person name="Park D."/>
            <person name="Pearson M."/>
            <person name="Roberts A."/>
            <person name="Saif S."/>
            <person name="Shea T."/>
            <person name="Shenoy N."/>
            <person name="Sisk P."/>
            <person name="Stolte C."/>
            <person name="Sykes S."/>
            <person name="Thomson T."/>
            <person name="Walk T."/>
            <person name="White J."/>
            <person name="Yandava C."/>
            <person name="Sibley C.D."/>
            <person name="Field T.R."/>
            <person name="Grinwis M."/>
            <person name="Eshaghurshan C.S."/>
            <person name="Surette M.G."/>
            <person name="Haas B."/>
            <person name="Nusbaum C."/>
            <person name="Birren B."/>
        </authorList>
    </citation>
    <scope>NUCLEOTIDE SEQUENCE [LARGE SCALE GENOMIC DNA]</scope>
    <source>
        <strain evidence="1">ATCC 700633</strain>
    </source>
</reference>
<dbReference type="GO" id="GO:0005829">
    <property type="term" value="C:cytosol"/>
    <property type="evidence" value="ECO:0007669"/>
    <property type="project" value="TreeGrafter"/>
</dbReference>
<dbReference type="AlphaFoldDB" id="D0BM40"/>
<proteinExistence type="predicted"/>
<dbReference type="SFLD" id="SFLDG01140">
    <property type="entry name" value="C2.B:_Phosphomannomutase_and_P"/>
    <property type="match status" value="1"/>
</dbReference>
<dbReference type="OrthoDB" id="9790031at2"/>
<sequence>MIKLIAIDMDGTLLNSKKQLLEETKQYFKEFHHKDTETLLVLCTGRPETGIRPYLKDLGYLEENHYIISQNGANIYESQTGNRIMDAFVDSSAIQKWIQLGKEHDISVMGGGVDYYYSFDQEPTEWMEYDVKIINGEIKRITIEESLTTDFYKILLLGDEEQLNEFEKMIPDSWRDEFYVVRSQKYLIEVLKKGINKAYGLKKLAQKLNITRNEIAAIGDAANDIEMLQYAGLAIAMGNATEEVKNLCDIVTDTNENNGVIKAIERVITEKL</sequence>
<dbReference type="GO" id="GO:0016791">
    <property type="term" value="F:phosphatase activity"/>
    <property type="evidence" value="ECO:0007669"/>
    <property type="project" value="TreeGrafter"/>
</dbReference>
<dbReference type="HOGENOM" id="CLU_044146_0_1_9"/>
<gene>
    <name evidence="1" type="ORF">HMPREF0446_01043</name>
</gene>
<dbReference type="GO" id="GO:0000287">
    <property type="term" value="F:magnesium ion binding"/>
    <property type="evidence" value="ECO:0007669"/>
    <property type="project" value="TreeGrafter"/>
</dbReference>
<dbReference type="eggNOG" id="COG0561">
    <property type="taxonomic scope" value="Bacteria"/>
</dbReference>
<dbReference type="STRING" id="626369.HMPREF0446_01043"/>
<dbReference type="SFLD" id="SFLDS00003">
    <property type="entry name" value="Haloacid_Dehalogenase"/>
    <property type="match status" value="1"/>
</dbReference>
<dbReference type="Gene3D" id="3.30.1240.10">
    <property type="match status" value="1"/>
</dbReference>
<dbReference type="PANTHER" id="PTHR10000">
    <property type="entry name" value="PHOSPHOSERINE PHOSPHATASE"/>
    <property type="match status" value="1"/>
</dbReference>
<reference evidence="1" key="2">
    <citation type="submission" date="2011-10" db="EMBL/GenBank/DDBJ databases">
        <title>The Genome Sequence of Granulicatella elegans ATCC 700633.</title>
        <authorList>
            <consortium name="The Broad Institute Genome Sequencing Platform"/>
            <consortium name="The Broad Institute Genome Sequencing Center for Infectious Disease"/>
            <person name="Earl A."/>
            <person name="Ward D."/>
            <person name="Feldgarden M."/>
            <person name="Gevers D."/>
            <person name="Sibley C.D."/>
            <person name="Field T.R."/>
            <person name="Grinwis M."/>
            <person name="Eshaghurshan C.S."/>
            <person name="Surette M.G."/>
            <person name="Young S.K."/>
            <person name="Zeng Q."/>
            <person name="Gargeya S."/>
            <person name="Fitzgerald M."/>
            <person name="Haas B."/>
            <person name="Abouelleil A."/>
            <person name="Alvarado L."/>
            <person name="Arachchi H.M."/>
            <person name="Berlin A."/>
            <person name="Brown A."/>
            <person name="Chapman S.B."/>
            <person name="Chen Z."/>
            <person name="Dunbar C."/>
            <person name="Freedman E."/>
            <person name="Gearin G."/>
            <person name="Goldberg J."/>
            <person name="Griggs A."/>
            <person name="Gujja S."/>
            <person name="Heiman D."/>
            <person name="Howarth C."/>
            <person name="Larson L."/>
            <person name="Lui A."/>
            <person name="MacDonald P.J.P."/>
            <person name="Montmayeur A."/>
            <person name="Murphy C."/>
            <person name="Neiman D."/>
            <person name="Pearson M."/>
            <person name="Priest M."/>
            <person name="Roberts A."/>
            <person name="Saif S."/>
            <person name="Shea T."/>
            <person name="Shenoy N."/>
            <person name="Sisk P."/>
            <person name="Stolte C."/>
            <person name="Sykes S."/>
            <person name="Wortman J."/>
            <person name="Nusbaum C."/>
            <person name="Birren B."/>
        </authorList>
    </citation>
    <scope>NUCLEOTIDE SEQUENCE [LARGE SCALE GENOMIC DNA]</scope>
    <source>
        <strain evidence="1">ATCC 700633</strain>
    </source>
</reference>
<accession>D0BM40</accession>
<dbReference type="NCBIfam" id="TIGR01484">
    <property type="entry name" value="HAD-SF-IIB"/>
    <property type="match status" value="1"/>
</dbReference>
<dbReference type="NCBIfam" id="TIGR00099">
    <property type="entry name" value="Cof-subfamily"/>
    <property type="match status" value="1"/>
</dbReference>
<evidence type="ECO:0000313" key="1">
    <source>
        <dbReference type="EMBL" id="EEW93055.1"/>
    </source>
</evidence>
<name>D0BM40_9LACT</name>
<dbReference type="InterPro" id="IPR000150">
    <property type="entry name" value="Cof"/>
</dbReference>
<comment type="caution">
    <text evidence="1">The sequence shown here is derived from an EMBL/GenBank/DDBJ whole genome shotgun (WGS) entry which is preliminary data.</text>
</comment>
<evidence type="ECO:0000313" key="2">
    <source>
        <dbReference type="Proteomes" id="UP000002939"/>
    </source>
</evidence>
<dbReference type="PROSITE" id="PS01228">
    <property type="entry name" value="COF_1"/>
    <property type="match status" value="1"/>
</dbReference>
<dbReference type="InterPro" id="IPR006379">
    <property type="entry name" value="HAD-SF_hydro_IIB"/>
</dbReference>
<dbReference type="EMBL" id="ACRF02000016">
    <property type="protein sequence ID" value="EEW93055.1"/>
    <property type="molecule type" value="Genomic_DNA"/>
</dbReference>
<dbReference type="CDD" id="cd07516">
    <property type="entry name" value="HAD_Pase"/>
    <property type="match status" value="1"/>
</dbReference>
<dbReference type="Gene3D" id="3.40.50.1000">
    <property type="entry name" value="HAD superfamily/HAD-like"/>
    <property type="match status" value="1"/>
</dbReference>